<proteinExistence type="predicted"/>
<dbReference type="InterPro" id="IPR036457">
    <property type="entry name" value="PPM-type-like_dom_sf"/>
</dbReference>
<evidence type="ECO:0000313" key="3">
    <source>
        <dbReference type="EMBL" id="BBE31738.1"/>
    </source>
</evidence>
<feature type="coiled-coil region" evidence="1">
    <location>
        <begin position="74"/>
        <end position="108"/>
    </location>
</feature>
<dbReference type="EMBL" id="AP018712">
    <property type="protein sequence ID" value="BBE31738.1"/>
    <property type="molecule type" value="Genomic_DNA"/>
</dbReference>
<evidence type="ECO:0000259" key="2">
    <source>
        <dbReference type="SMART" id="SM00332"/>
    </source>
</evidence>
<dbReference type="KEGG" id="ocy:OSSY52_18790"/>
<name>A0A7G1G587_9BACT</name>
<dbReference type="RefSeq" id="WP_190614480.1">
    <property type="nucleotide sequence ID" value="NZ_AP018712.1"/>
</dbReference>
<gene>
    <name evidence="3" type="ORF">OSSY52_18790</name>
</gene>
<dbReference type="SUPFAM" id="SSF81606">
    <property type="entry name" value="PP2C-like"/>
    <property type="match status" value="1"/>
</dbReference>
<dbReference type="Gene3D" id="3.60.40.10">
    <property type="entry name" value="PPM-type phosphatase domain"/>
    <property type="match status" value="1"/>
</dbReference>
<evidence type="ECO:0000256" key="1">
    <source>
        <dbReference type="SAM" id="Coils"/>
    </source>
</evidence>
<evidence type="ECO:0000313" key="4">
    <source>
        <dbReference type="Proteomes" id="UP000516361"/>
    </source>
</evidence>
<reference evidence="3 4" key="1">
    <citation type="submission" date="2018-06" db="EMBL/GenBank/DDBJ databases">
        <title>Genome sequencing of Oceanotoga sp. sy52.</title>
        <authorList>
            <person name="Mori K."/>
        </authorList>
    </citation>
    <scope>NUCLEOTIDE SEQUENCE [LARGE SCALE GENOMIC DNA]</scope>
    <source>
        <strain evidence="4">sy52</strain>
    </source>
</reference>
<feature type="domain" description="PPM-type phosphatase" evidence="2">
    <location>
        <begin position="3"/>
        <end position="240"/>
    </location>
</feature>
<dbReference type="InterPro" id="IPR001932">
    <property type="entry name" value="PPM-type_phosphatase-like_dom"/>
</dbReference>
<dbReference type="AlphaFoldDB" id="A0A7G1G587"/>
<keyword evidence="1" id="KW-0175">Coiled coil</keyword>
<dbReference type="Pfam" id="PF13672">
    <property type="entry name" value="PP2C_2"/>
    <property type="match status" value="1"/>
</dbReference>
<dbReference type="InParanoid" id="A0A7G1G587"/>
<accession>A0A7G1G587</accession>
<protein>
    <recommendedName>
        <fullName evidence="2">PPM-type phosphatase domain-containing protein</fullName>
    </recommendedName>
</protein>
<dbReference type="Proteomes" id="UP000516361">
    <property type="component" value="Chromosome"/>
</dbReference>
<dbReference type="SMART" id="SM00332">
    <property type="entry name" value="PP2Cc"/>
    <property type="match status" value="1"/>
</dbReference>
<organism evidence="3 4">
    <name type="scientific">Tepiditoga spiralis</name>
    <dbReference type="NCBI Taxonomy" id="2108365"/>
    <lineage>
        <taxon>Bacteria</taxon>
        <taxon>Thermotogati</taxon>
        <taxon>Thermotogota</taxon>
        <taxon>Thermotogae</taxon>
        <taxon>Petrotogales</taxon>
        <taxon>Petrotogaceae</taxon>
        <taxon>Tepiditoga</taxon>
    </lineage>
</organism>
<sequence>MWKTITYEVQGRSHKTKDIPCQDKTYSNYENNVHVIALADGAGSAKFSHYGAEIAVKTISNFLNNNFDNLIRNNDALKVKIELINTLNKKLKEKAQELSCELKSLASTLLVTAIKEDHFIIIHLGDGTIGVIKNNKLMVVSTPANGEYINSTIFTTTKNSFKYIKLFKGKTKDISGFILMSDGTANSFYSNKKKELSNATKKIINWSVLLPKNNMKQLIEETFNNLIINNTYDDCSVAIITNEKHKSNIYNTFQIHEKKEFYDIKTKDPKIYLKKIKANENLLKELYKKQINILELAKKFHIKKRYLKKKLNKFSNLGLIKKENKKYKLQIQIK</sequence>
<keyword evidence="4" id="KW-1185">Reference proteome</keyword>